<keyword evidence="1" id="KW-1133">Transmembrane helix</keyword>
<protein>
    <recommendedName>
        <fullName evidence="2">EamA domain-containing protein</fullName>
    </recommendedName>
</protein>
<feature type="transmembrane region" description="Helical" evidence="1">
    <location>
        <begin position="59"/>
        <end position="81"/>
    </location>
</feature>
<keyword evidence="1" id="KW-0812">Transmembrane</keyword>
<gene>
    <name evidence="3" type="ORF">UY19_C0011G0026</name>
</gene>
<proteinExistence type="predicted"/>
<evidence type="ECO:0000313" key="3">
    <source>
        <dbReference type="EMBL" id="KKU89621.1"/>
    </source>
</evidence>
<feature type="transmembrane region" description="Helical" evidence="1">
    <location>
        <begin position="93"/>
        <end position="112"/>
    </location>
</feature>
<dbReference type="EMBL" id="LCPB01000011">
    <property type="protein sequence ID" value="KKU89621.1"/>
    <property type="molecule type" value="Genomic_DNA"/>
</dbReference>
<evidence type="ECO:0000256" key="1">
    <source>
        <dbReference type="SAM" id="Phobius"/>
    </source>
</evidence>
<feature type="transmembrane region" description="Helical" evidence="1">
    <location>
        <begin position="278"/>
        <end position="296"/>
    </location>
</feature>
<feature type="transmembrane region" description="Helical" evidence="1">
    <location>
        <begin position="149"/>
        <end position="167"/>
    </location>
</feature>
<dbReference type="AlphaFoldDB" id="A0A0G1U697"/>
<feature type="transmembrane region" description="Helical" evidence="1">
    <location>
        <begin position="118"/>
        <end position="137"/>
    </location>
</feature>
<feature type="transmembrane region" description="Helical" evidence="1">
    <location>
        <begin position="6"/>
        <end position="25"/>
    </location>
</feature>
<dbReference type="Gene3D" id="1.10.3730.20">
    <property type="match status" value="1"/>
</dbReference>
<name>A0A0G1U697_9BACT</name>
<evidence type="ECO:0000313" key="4">
    <source>
        <dbReference type="Proteomes" id="UP000033882"/>
    </source>
</evidence>
<dbReference type="Pfam" id="PF00892">
    <property type="entry name" value="EamA"/>
    <property type="match status" value="1"/>
</dbReference>
<evidence type="ECO:0000259" key="2">
    <source>
        <dbReference type="Pfam" id="PF00892"/>
    </source>
</evidence>
<reference evidence="3 4" key="1">
    <citation type="journal article" date="2015" name="Nature">
        <title>rRNA introns, odd ribosomes, and small enigmatic genomes across a large radiation of phyla.</title>
        <authorList>
            <person name="Brown C.T."/>
            <person name="Hug L.A."/>
            <person name="Thomas B.C."/>
            <person name="Sharon I."/>
            <person name="Castelle C.J."/>
            <person name="Singh A."/>
            <person name="Wilkins M.J."/>
            <person name="Williams K.H."/>
            <person name="Banfield J.F."/>
        </authorList>
    </citation>
    <scope>NUCLEOTIDE SEQUENCE [LARGE SCALE GENOMIC DNA]</scope>
</reference>
<organism evidence="3 4">
    <name type="scientific">Candidatus Wolfebacteria bacterium GW2011_GWA2_47_9b</name>
    <dbReference type="NCBI Taxonomy" id="1619005"/>
    <lineage>
        <taxon>Bacteria</taxon>
        <taxon>Candidatus Wolfeibacteriota</taxon>
    </lineage>
</organism>
<feature type="domain" description="EamA" evidence="2">
    <location>
        <begin position="2"/>
        <end position="130"/>
    </location>
</feature>
<dbReference type="GO" id="GO:0016020">
    <property type="term" value="C:membrane"/>
    <property type="evidence" value="ECO:0007669"/>
    <property type="project" value="InterPro"/>
</dbReference>
<dbReference type="Proteomes" id="UP000033882">
    <property type="component" value="Unassembled WGS sequence"/>
</dbReference>
<keyword evidence="1" id="KW-0472">Membrane</keyword>
<dbReference type="InterPro" id="IPR037185">
    <property type="entry name" value="EmrE-like"/>
</dbReference>
<feature type="transmembrane region" description="Helical" evidence="1">
    <location>
        <begin position="209"/>
        <end position="235"/>
    </location>
</feature>
<feature type="transmembrane region" description="Helical" evidence="1">
    <location>
        <begin position="241"/>
        <end position="266"/>
    </location>
</feature>
<dbReference type="InterPro" id="IPR000620">
    <property type="entry name" value="EamA_dom"/>
</dbReference>
<feature type="transmembrane region" description="Helical" evidence="1">
    <location>
        <begin position="32"/>
        <end position="53"/>
    </location>
</feature>
<sequence length="297" mass="32502">MSWLIIALTASFLFGMTNFIDRFLVEKRIKDPFFVSIIGGIAAVIAAGIIIGMRGLSVLGWGDAGILLLSGFVSIIALVPWYKAIKIDDTSRVVPFFQLIPVVVLGLSYLLLDERLTRDQLIGFVLIIGGGLSLAVERPSQELFRIRRSFWYVLLSIMLWAPVAVLFKMVAIGGNFWDALVYEMIGAGLGSVALRYYARINMWSGLRALSIGTWGIVGTNEVLYLAARGLLFYATLIGPTALVSVVGGIQPLFALITGVVMSIWFPEIIREDIKRGTLLLKLSAIAVILVGLVCVYL</sequence>
<accession>A0A0G1U697</accession>
<feature type="transmembrane region" description="Helical" evidence="1">
    <location>
        <begin position="179"/>
        <end position="197"/>
    </location>
</feature>
<comment type="caution">
    <text evidence="3">The sequence shown here is derived from an EMBL/GenBank/DDBJ whole genome shotgun (WGS) entry which is preliminary data.</text>
</comment>
<dbReference type="SUPFAM" id="SSF103481">
    <property type="entry name" value="Multidrug resistance efflux transporter EmrE"/>
    <property type="match status" value="1"/>
</dbReference>